<dbReference type="OrthoDB" id="20916at2"/>
<dbReference type="PATRIC" id="fig|167539.5.peg.926"/>
<organism evidence="2 3">
    <name type="scientific">Prochlorococcus marinus (strain SARG / CCMP1375 / SS120)</name>
    <dbReference type="NCBI Taxonomy" id="167539"/>
    <lineage>
        <taxon>Bacteria</taxon>
        <taxon>Bacillati</taxon>
        <taxon>Cyanobacteriota</taxon>
        <taxon>Cyanophyceae</taxon>
        <taxon>Synechococcales</taxon>
        <taxon>Prochlorococcaceae</taxon>
        <taxon>Prochlorococcus</taxon>
    </lineage>
</organism>
<dbReference type="EMBL" id="AE017126">
    <property type="protein sequence ID" value="AAP99921.1"/>
    <property type="molecule type" value="Genomic_DNA"/>
</dbReference>
<dbReference type="InterPro" id="IPR016181">
    <property type="entry name" value="Acyl_CoA_acyltransferase"/>
</dbReference>
<dbReference type="STRING" id="167539.Pro_0877"/>
<dbReference type="Proteomes" id="UP000001420">
    <property type="component" value="Chromosome"/>
</dbReference>
<dbReference type="PROSITE" id="PS51186">
    <property type="entry name" value="GNAT"/>
    <property type="match status" value="1"/>
</dbReference>
<dbReference type="AlphaFoldDB" id="Q7VC65"/>
<feature type="domain" description="N-acetyltransferase" evidence="1">
    <location>
        <begin position="6"/>
        <end position="152"/>
    </location>
</feature>
<evidence type="ECO:0000259" key="1">
    <source>
        <dbReference type="PROSITE" id="PS51186"/>
    </source>
</evidence>
<proteinExistence type="predicted"/>
<protein>
    <submittedName>
        <fullName evidence="2">Acetyltransferase</fullName>
    </submittedName>
</protein>
<accession>Q7VC65</accession>
<dbReference type="PANTHER" id="PTHR47237:SF1">
    <property type="entry name" value="SLL0310 PROTEIN"/>
    <property type="match status" value="1"/>
</dbReference>
<keyword evidence="3" id="KW-1185">Reference proteome</keyword>
<dbReference type="HOGENOM" id="CLU_054109_0_0_3"/>
<name>Q7VC65_PROMA</name>
<evidence type="ECO:0000313" key="2">
    <source>
        <dbReference type="EMBL" id="AAP99921.1"/>
    </source>
</evidence>
<dbReference type="Pfam" id="PF18014">
    <property type="entry name" value="Acetyltransf_18"/>
    <property type="match status" value="1"/>
</dbReference>
<gene>
    <name evidence="2" type="primary">wecD</name>
    <name evidence="2" type="ordered locus">Pro_0877</name>
</gene>
<dbReference type="SUPFAM" id="SSF55729">
    <property type="entry name" value="Acyl-CoA N-acyltransferases (Nat)"/>
    <property type="match status" value="1"/>
</dbReference>
<dbReference type="KEGG" id="pma:Pro_0877"/>
<dbReference type="Pfam" id="PF00583">
    <property type="entry name" value="Acetyltransf_1"/>
    <property type="match status" value="1"/>
</dbReference>
<dbReference type="PANTHER" id="PTHR47237">
    <property type="entry name" value="SLL0310 PROTEIN"/>
    <property type="match status" value="1"/>
</dbReference>
<reference evidence="2 3" key="1">
    <citation type="journal article" date="2003" name="Proc. Natl. Acad. Sci. U.S.A.">
        <title>Genome sequence of the cyanobacterium Prochlorococcus marinus SS120, a nearly minimal oxyphototrophic genome.</title>
        <authorList>
            <person name="Dufresne A."/>
            <person name="Salanoubat M."/>
            <person name="Partensky F."/>
            <person name="Artiguenave F."/>
            <person name="Axmann I.M."/>
            <person name="Barbe V."/>
            <person name="Duprat S."/>
            <person name="Galperin M.Y."/>
            <person name="Koonin E.V."/>
            <person name="Le Gall F."/>
            <person name="Makarova K.S."/>
            <person name="Ostrowski M."/>
            <person name="Oztas S."/>
            <person name="Robert C."/>
            <person name="Rogozin I.B."/>
            <person name="Scanlan D.J."/>
            <person name="Tandeau de Marsac N."/>
            <person name="Weissenbach J."/>
            <person name="Wincker P."/>
            <person name="Wolf Y.I."/>
            <person name="Hess W.R."/>
        </authorList>
    </citation>
    <scope>NUCLEOTIDE SEQUENCE [LARGE SCALE GENOMIC DNA]</scope>
    <source>
        <strain evidence="3">SARG / CCMP1375 / SS120</strain>
    </source>
</reference>
<dbReference type="RefSeq" id="WP_011125029.1">
    <property type="nucleotide sequence ID" value="NC_005042.1"/>
</dbReference>
<dbReference type="Gene3D" id="3.40.630.30">
    <property type="match status" value="1"/>
</dbReference>
<dbReference type="Gene3D" id="3.40.630.90">
    <property type="match status" value="1"/>
</dbReference>
<sequence>MKNKDFNIRKLLVDDIDTVTNWARNEGFAPGLGDVDIYRNTDNQGLWIGSINDKPIGCIAGIKYNQLYGFLGLFIIDKIYRGNGYGVQLWRHVLNKLDTIDCIGIEAALDRINDYEKWGFKSSSITTRWQISCFNQSLNITNYDFYSKKYILLEGSEIPQDMIQEYDKNKEYTPRPHFLSDWLSHQSGTVLALVNKKGLCVGFSRIRPCLLRNGSGYRIGPLIADTPDLASYLLSNLTSHYSGVILIDSPGRNTESNKLFRSLNFEPISHTVRMYRGNQPSISMREIYGLACLELG</sequence>
<dbReference type="InterPro" id="IPR052729">
    <property type="entry name" value="Acyl/Acetyltrans_Enzymes"/>
</dbReference>
<dbReference type="EnsemblBacteria" id="AAP99921">
    <property type="protein sequence ID" value="AAP99921"/>
    <property type="gene ID" value="Pro_0877"/>
</dbReference>
<dbReference type="InterPro" id="IPR041496">
    <property type="entry name" value="YitH/HolE_GNAT"/>
</dbReference>
<evidence type="ECO:0000313" key="3">
    <source>
        <dbReference type="Proteomes" id="UP000001420"/>
    </source>
</evidence>
<dbReference type="InterPro" id="IPR000182">
    <property type="entry name" value="GNAT_dom"/>
</dbReference>
<dbReference type="GO" id="GO:0016747">
    <property type="term" value="F:acyltransferase activity, transferring groups other than amino-acyl groups"/>
    <property type="evidence" value="ECO:0007669"/>
    <property type="project" value="InterPro"/>
</dbReference>
<dbReference type="CDD" id="cd04301">
    <property type="entry name" value="NAT_SF"/>
    <property type="match status" value="1"/>
</dbReference>
<dbReference type="eggNOG" id="COG0454">
    <property type="taxonomic scope" value="Bacteria"/>
</dbReference>